<dbReference type="PANTHER" id="PTHR39168">
    <property type="entry name" value="TRANSCRIPTIONAL REGULATOR-RELATED"/>
    <property type="match status" value="1"/>
</dbReference>
<dbReference type="Proteomes" id="UP001147700">
    <property type="component" value="Unassembled WGS sequence"/>
</dbReference>
<evidence type="ECO:0000313" key="3">
    <source>
        <dbReference type="Proteomes" id="UP001147700"/>
    </source>
</evidence>
<keyword evidence="3" id="KW-1185">Reference proteome</keyword>
<reference evidence="2" key="1">
    <citation type="submission" date="2022-10" db="EMBL/GenBank/DDBJ databases">
        <title>The WGS of Solirubrobacter sp. CPCC 204708.</title>
        <authorList>
            <person name="Jiang Z."/>
        </authorList>
    </citation>
    <scope>NUCLEOTIDE SEQUENCE</scope>
    <source>
        <strain evidence="2">CPCC 204708</strain>
    </source>
</reference>
<name>A0ABT4RMA6_9ACTN</name>
<dbReference type="InterPro" id="IPR036390">
    <property type="entry name" value="WH_DNA-bd_sf"/>
</dbReference>
<dbReference type="InterPro" id="IPR001845">
    <property type="entry name" value="HTH_ArsR_DNA-bd_dom"/>
</dbReference>
<protein>
    <submittedName>
        <fullName evidence="2">ArsR family transcriptional regulator</fullName>
    </submittedName>
</protein>
<proteinExistence type="predicted"/>
<dbReference type="PROSITE" id="PS50987">
    <property type="entry name" value="HTH_ARSR_2"/>
    <property type="match status" value="1"/>
</dbReference>
<accession>A0ABT4RMA6</accession>
<sequence length="223" mass="23290">MSELADVAALLADRTRARILEELLGGPALPAGALAARVGVAPSTLSGHLAKLEAAGLIVVRARGRRREAELARPEVAEALEALARLAGPAARPIGLRAVNGHAALREARSCYDHLAGRVGVALADSLVARGALVASDGTFMVGDEAYLADAFGIEVAALPRRRTLVRGCADWTERRPHVAGALGAALLDVALSRGWVRRRNDGRALNVTTAGRVALMDGEHTR</sequence>
<feature type="domain" description="HTH arsR-type" evidence="1">
    <location>
        <begin position="1"/>
        <end position="91"/>
    </location>
</feature>
<evidence type="ECO:0000313" key="2">
    <source>
        <dbReference type="EMBL" id="MDA0139702.1"/>
    </source>
</evidence>
<dbReference type="InterPro" id="IPR036388">
    <property type="entry name" value="WH-like_DNA-bd_sf"/>
</dbReference>
<dbReference type="NCBIfam" id="NF033788">
    <property type="entry name" value="HTH_metalloreg"/>
    <property type="match status" value="1"/>
</dbReference>
<dbReference type="Gene3D" id="1.10.10.10">
    <property type="entry name" value="Winged helix-like DNA-binding domain superfamily/Winged helix DNA-binding domain"/>
    <property type="match status" value="1"/>
</dbReference>
<organism evidence="2 3">
    <name type="scientific">Solirubrobacter deserti</name>
    <dbReference type="NCBI Taxonomy" id="2282478"/>
    <lineage>
        <taxon>Bacteria</taxon>
        <taxon>Bacillati</taxon>
        <taxon>Actinomycetota</taxon>
        <taxon>Thermoleophilia</taxon>
        <taxon>Solirubrobacterales</taxon>
        <taxon>Solirubrobacteraceae</taxon>
        <taxon>Solirubrobacter</taxon>
    </lineage>
</organism>
<dbReference type="SUPFAM" id="SSF46785">
    <property type="entry name" value="Winged helix' DNA-binding domain"/>
    <property type="match status" value="1"/>
</dbReference>
<dbReference type="EMBL" id="JAPCID010000028">
    <property type="protein sequence ID" value="MDA0139702.1"/>
    <property type="molecule type" value="Genomic_DNA"/>
</dbReference>
<dbReference type="Pfam" id="PF12840">
    <property type="entry name" value="HTH_20"/>
    <property type="match status" value="1"/>
</dbReference>
<dbReference type="PANTHER" id="PTHR39168:SF2">
    <property type="entry name" value="HTH-TYPE TRANSCRIPTIONAL REGULATOR CMTR"/>
    <property type="match status" value="1"/>
</dbReference>
<evidence type="ECO:0000259" key="1">
    <source>
        <dbReference type="PROSITE" id="PS50987"/>
    </source>
</evidence>
<dbReference type="RefSeq" id="WP_202955642.1">
    <property type="nucleotide sequence ID" value="NZ_JAPCID010000028.1"/>
</dbReference>
<dbReference type="InterPro" id="IPR052543">
    <property type="entry name" value="HTH_Metal-responsive_Reg"/>
</dbReference>
<comment type="caution">
    <text evidence="2">The sequence shown here is derived from an EMBL/GenBank/DDBJ whole genome shotgun (WGS) entry which is preliminary data.</text>
</comment>
<gene>
    <name evidence="2" type="ORF">OJ962_19530</name>
</gene>
<dbReference type="SMART" id="SM00418">
    <property type="entry name" value="HTH_ARSR"/>
    <property type="match status" value="1"/>
</dbReference>